<evidence type="ECO:0000313" key="3">
    <source>
        <dbReference type="Proteomes" id="UP000009282"/>
    </source>
</evidence>
<name>G4QE25_GLANF</name>
<dbReference type="AlphaFoldDB" id="G4QE25"/>
<dbReference type="Proteomes" id="UP000009282">
    <property type="component" value="Chromosome"/>
</dbReference>
<dbReference type="RefSeq" id="WP_014110170.1">
    <property type="nucleotide sequence ID" value="NC_016041.1"/>
</dbReference>
<protein>
    <submittedName>
        <fullName evidence="2">Uncharacterized protein</fullName>
    </submittedName>
</protein>
<feature type="signal peptide" evidence="1">
    <location>
        <begin position="1"/>
        <end position="20"/>
    </location>
</feature>
<organism evidence="2 3">
    <name type="scientific">Glaciecola nitratireducens (strain JCM 12485 / KCTC 12276 / FR1064)</name>
    <dbReference type="NCBI Taxonomy" id="1085623"/>
    <lineage>
        <taxon>Bacteria</taxon>
        <taxon>Pseudomonadati</taxon>
        <taxon>Pseudomonadota</taxon>
        <taxon>Gammaproteobacteria</taxon>
        <taxon>Alteromonadales</taxon>
        <taxon>Alteromonadaceae</taxon>
        <taxon>Brumicola</taxon>
    </lineage>
</organism>
<dbReference type="EMBL" id="CP003060">
    <property type="protein sequence ID" value="AEP31299.1"/>
    <property type="molecule type" value="Genomic_DNA"/>
</dbReference>
<dbReference type="KEGG" id="gni:GNIT_3205"/>
<sequence length="340" mass="37641">MKILSFFILSSALMCHSVFAQNMTVQAEQLGNLSLQTNPIDSVSSYTGKDVMATVAILPGQSYVFKSPINVQRIQYLKGVGETLKENEAFAIIQGPEVHHFYRSFELTKVLFLQTQTLFNNSKNLYQRKSLSEQAWLDVSNQYNKIRMEYDELTHFFDLVLSVDEATDSLTLGAPMAGVIQYRLSNALDMEDTIASFTPAQAVRLKVNIPIDATQKPLLISSDGCQLAVDFVESANSAFYQVAWTKALTNDCAFAVGQVLSATPEYQANAYEIKQSSVFNWEGDNYIFIQDKQNYTAVKVSLITSHDDNYIVKSSVSLAGKNVLLSSVSAVQGILLGLGI</sequence>
<dbReference type="OrthoDB" id="5757429at2"/>
<dbReference type="eggNOG" id="COG0845">
    <property type="taxonomic scope" value="Bacteria"/>
</dbReference>
<dbReference type="HOGENOM" id="CLU_066176_0_0_6"/>
<evidence type="ECO:0000313" key="2">
    <source>
        <dbReference type="EMBL" id="AEP31299.1"/>
    </source>
</evidence>
<keyword evidence="1" id="KW-0732">Signal</keyword>
<reference evidence="2 3" key="1">
    <citation type="journal article" date="2011" name="J. Bacteriol.">
        <title>Complete genome sequence of seawater bacterium Glaciecola nitratireducens FR1064T.</title>
        <authorList>
            <person name="Bian F."/>
            <person name="Qin Q.L."/>
            <person name="Xie B.B."/>
            <person name="Shu Y.L."/>
            <person name="Zhang X.Y."/>
            <person name="Yu Y."/>
            <person name="Chen B."/>
            <person name="Chen X.L."/>
            <person name="Zhou B.C."/>
            <person name="Zhang Y.Z."/>
        </authorList>
    </citation>
    <scope>NUCLEOTIDE SEQUENCE [LARGE SCALE GENOMIC DNA]</scope>
    <source>
        <strain evidence="3">JCM 12485 / KCTC 12276 / FR1064</strain>
    </source>
</reference>
<dbReference type="STRING" id="1085623.GNIT_3205"/>
<accession>G4QE25</accession>
<evidence type="ECO:0000256" key="1">
    <source>
        <dbReference type="SAM" id="SignalP"/>
    </source>
</evidence>
<keyword evidence="3" id="KW-1185">Reference proteome</keyword>
<feature type="chain" id="PRO_5003467456" evidence="1">
    <location>
        <begin position="21"/>
        <end position="340"/>
    </location>
</feature>
<gene>
    <name evidence="2" type="ordered locus">GNIT_3205</name>
</gene>
<proteinExistence type="predicted"/>